<evidence type="ECO:0000259" key="1">
    <source>
        <dbReference type="PROSITE" id="PS50943"/>
    </source>
</evidence>
<organism evidence="3 4">
    <name type="scientific">Faecalibacterium prausnitzii</name>
    <dbReference type="NCBI Taxonomy" id="853"/>
    <lineage>
        <taxon>Bacteria</taxon>
        <taxon>Bacillati</taxon>
        <taxon>Bacillota</taxon>
        <taxon>Clostridia</taxon>
        <taxon>Eubacteriales</taxon>
        <taxon>Oscillospiraceae</taxon>
        <taxon>Faecalibacterium</taxon>
    </lineage>
</organism>
<dbReference type="Proteomes" id="UP000260991">
    <property type="component" value="Unassembled WGS sequence"/>
</dbReference>
<dbReference type="Proteomes" id="UP000811365">
    <property type="component" value="Unassembled WGS sequence"/>
</dbReference>
<comment type="caution">
    <text evidence="3">The sequence shown here is derived from an EMBL/GenBank/DDBJ whole genome shotgun (WGS) entry which is preliminary data.</text>
</comment>
<dbReference type="EMBL" id="JAGZYH010000003">
    <property type="protein sequence ID" value="MBS6620819.1"/>
    <property type="molecule type" value="Genomic_DNA"/>
</dbReference>
<evidence type="ECO:0000313" key="3">
    <source>
        <dbReference type="EMBL" id="RGB92165.1"/>
    </source>
</evidence>
<name>A0A3E2U7J9_9FIRM</name>
<gene>
    <name evidence="3" type="ORF">DWZ46_06045</name>
    <name evidence="2" type="ORF">KH315_01410</name>
</gene>
<reference evidence="3 4" key="1">
    <citation type="submission" date="2018-08" db="EMBL/GenBank/DDBJ databases">
        <title>A genome reference for cultivated species of the human gut microbiota.</title>
        <authorList>
            <person name="Zou Y."/>
            <person name="Xue W."/>
            <person name="Luo G."/>
        </authorList>
    </citation>
    <scope>NUCLEOTIDE SEQUENCE [LARGE SCALE GENOMIC DNA]</scope>
    <source>
        <strain evidence="3 4">AF32-8AC</strain>
    </source>
</reference>
<dbReference type="Pfam" id="PF01381">
    <property type="entry name" value="HTH_3"/>
    <property type="match status" value="1"/>
</dbReference>
<dbReference type="CDD" id="cd00093">
    <property type="entry name" value="HTH_XRE"/>
    <property type="match status" value="1"/>
</dbReference>
<proteinExistence type="predicted"/>
<reference evidence="2" key="2">
    <citation type="submission" date="2021-02" db="EMBL/GenBank/DDBJ databases">
        <title>Infant gut strain persistence is associated with maternal origin, phylogeny, and functional potential including surface adhesion and iron acquisition.</title>
        <authorList>
            <person name="Lou Y.C."/>
        </authorList>
    </citation>
    <scope>NUCLEOTIDE SEQUENCE</scope>
    <source>
        <strain evidence="2">L2_039_000G1_dasL2_039_000G1_maxbin2.maxbin.077</strain>
    </source>
</reference>
<dbReference type="InterPro" id="IPR010982">
    <property type="entry name" value="Lambda_DNA-bd_dom_sf"/>
</dbReference>
<dbReference type="RefSeq" id="WP_158402829.1">
    <property type="nucleotide sequence ID" value="NZ_CP065376.1"/>
</dbReference>
<evidence type="ECO:0000313" key="4">
    <source>
        <dbReference type="Proteomes" id="UP000260991"/>
    </source>
</evidence>
<sequence>MIHAYDKSYLSAAQKNLARMLDYLVNDLHYPLETAWQWFVTSELSARFEQGDCSVLVGLSGVELARAVLEQAGEVVPMQKPSYAYDRSPEYWTGWALAYYQWLTSLRFAEIKQAVSITKVRLLYTPYHEMDVRQFADKMNELYRAAKPETNLKAMRTLAGLSQSELARQADVPVRTIQQYEQRQKDINKAQAETLLRLARALNCNVEDLMEKVPPLNFIARQESSAT</sequence>
<dbReference type="EMBL" id="QVER01000005">
    <property type="protein sequence ID" value="RGB92165.1"/>
    <property type="molecule type" value="Genomic_DNA"/>
</dbReference>
<accession>A0A3E2U7J9</accession>
<evidence type="ECO:0000313" key="2">
    <source>
        <dbReference type="EMBL" id="MBS6620819.1"/>
    </source>
</evidence>
<dbReference type="SUPFAM" id="SSF47413">
    <property type="entry name" value="lambda repressor-like DNA-binding domains"/>
    <property type="match status" value="1"/>
</dbReference>
<dbReference type="GO" id="GO:0003677">
    <property type="term" value="F:DNA binding"/>
    <property type="evidence" value="ECO:0007669"/>
    <property type="project" value="InterPro"/>
</dbReference>
<dbReference type="PROSITE" id="PS50943">
    <property type="entry name" value="HTH_CROC1"/>
    <property type="match status" value="1"/>
</dbReference>
<dbReference type="AlphaFoldDB" id="A0A3E2U7J9"/>
<protein>
    <submittedName>
        <fullName evidence="2">Helix-turn-helix transcriptional regulator</fullName>
    </submittedName>
    <submittedName>
        <fullName evidence="3">XRE family transcriptional regulator</fullName>
    </submittedName>
</protein>
<feature type="domain" description="HTH cro/C1-type" evidence="1">
    <location>
        <begin position="152"/>
        <end position="209"/>
    </location>
</feature>
<dbReference type="Gene3D" id="1.10.260.40">
    <property type="entry name" value="lambda repressor-like DNA-binding domains"/>
    <property type="match status" value="1"/>
</dbReference>
<dbReference type="InterPro" id="IPR001387">
    <property type="entry name" value="Cro/C1-type_HTH"/>
</dbReference>
<dbReference type="SMART" id="SM00530">
    <property type="entry name" value="HTH_XRE"/>
    <property type="match status" value="1"/>
</dbReference>